<feature type="binding site" evidence="4">
    <location>
        <position position="51"/>
    </location>
    <ligand>
        <name>S-adenosyl-L-methionine</name>
        <dbReference type="ChEBI" id="CHEBI:59789"/>
    </ligand>
</feature>
<dbReference type="Proteomes" id="UP000033423">
    <property type="component" value="Unassembled WGS sequence"/>
</dbReference>
<organism evidence="6 7">
    <name type="scientific">Candidatus Magnetobacterium bavaricum</name>
    <dbReference type="NCBI Taxonomy" id="29290"/>
    <lineage>
        <taxon>Bacteria</taxon>
        <taxon>Pseudomonadati</taxon>
        <taxon>Nitrospirota</taxon>
        <taxon>Thermodesulfovibrionia</taxon>
        <taxon>Thermodesulfovibrionales</taxon>
        <taxon>Candidatus Magnetobacteriaceae</taxon>
        <taxon>Candidatus Magnetobacterium</taxon>
    </lineage>
</organism>
<evidence type="ECO:0000256" key="2">
    <source>
        <dbReference type="ARBA" id="ARBA00022679"/>
    </source>
</evidence>
<sequence>MIESNPYAIADGKRNIEDNHLKNIRYISRPLEKLITTKTKDATRYDIVIVDPPRVGLTTVGISRLVALNPQRIAYISCNPATFARDVHKLSQQYVPASVSLVDMFPNTYHCEVLGILNRR</sequence>
<feature type="active site" description="Nucleophile" evidence="4">
    <location>
        <position position="78"/>
    </location>
</feature>
<dbReference type="AlphaFoldDB" id="A0A0F3GKS3"/>
<dbReference type="InterPro" id="IPR029063">
    <property type="entry name" value="SAM-dependent_MTases_sf"/>
</dbReference>
<dbReference type="Pfam" id="PF05958">
    <property type="entry name" value="tRNA_U5-meth_tr"/>
    <property type="match status" value="1"/>
</dbReference>
<feature type="binding site" evidence="4">
    <location>
        <position position="3"/>
    </location>
    <ligand>
        <name>S-adenosyl-L-methionine</name>
        <dbReference type="ChEBI" id="CHEBI:59789"/>
    </ligand>
</feature>
<gene>
    <name evidence="6" type="ORF">MBAV_005235</name>
</gene>
<comment type="similarity">
    <text evidence="4">Belongs to the class I-like SAM-binding methyltransferase superfamily. RNA M5U methyltransferase family.</text>
</comment>
<comment type="caution">
    <text evidence="4">Lacks conserved residue(s) required for the propagation of feature annotation.</text>
</comment>
<evidence type="ECO:0000313" key="7">
    <source>
        <dbReference type="Proteomes" id="UP000033423"/>
    </source>
</evidence>
<dbReference type="PROSITE" id="PS51687">
    <property type="entry name" value="SAM_MT_RNA_M5U"/>
    <property type="match status" value="1"/>
</dbReference>
<keyword evidence="2 4" id="KW-0808">Transferase</keyword>
<dbReference type="InterPro" id="IPR030390">
    <property type="entry name" value="MeTrfase_TrmA_AS"/>
</dbReference>
<keyword evidence="3 4" id="KW-0949">S-adenosyl-L-methionine</keyword>
<dbReference type="GO" id="GO:0070041">
    <property type="term" value="F:rRNA (uridine-C5-)-methyltransferase activity"/>
    <property type="evidence" value="ECO:0007669"/>
    <property type="project" value="TreeGrafter"/>
</dbReference>
<protein>
    <submittedName>
        <fullName evidence="6">TrmA family tRNA methyltransferase</fullName>
    </submittedName>
</protein>
<keyword evidence="1 4" id="KW-0489">Methyltransferase</keyword>
<dbReference type="PROSITE" id="PS01230">
    <property type="entry name" value="TRMA_1"/>
    <property type="match status" value="1"/>
</dbReference>
<dbReference type="SUPFAM" id="SSF53335">
    <property type="entry name" value="S-adenosyl-L-methionine-dependent methyltransferases"/>
    <property type="match status" value="1"/>
</dbReference>
<dbReference type="GO" id="GO:0070475">
    <property type="term" value="P:rRNA base methylation"/>
    <property type="evidence" value="ECO:0007669"/>
    <property type="project" value="TreeGrafter"/>
</dbReference>
<evidence type="ECO:0000256" key="1">
    <source>
        <dbReference type="ARBA" id="ARBA00022603"/>
    </source>
</evidence>
<evidence type="ECO:0000256" key="4">
    <source>
        <dbReference type="PROSITE-ProRule" id="PRU01024"/>
    </source>
</evidence>
<evidence type="ECO:0000256" key="3">
    <source>
        <dbReference type="ARBA" id="ARBA00022691"/>
    </source>
</evidence>
<name>A0A0F3GKS3_9BACT</name>
<accession>A0A0F3GKS3</accession>
<reference evidence="6 7" key="1">
    <citation type="submission" date="2015-02" db="EMBL/GenBank/DDBJ databases">
        <title>Single-cell genomics of uncultivated deep-branching MTB reveals a conserved set of magnetosome genes.</title>
        <authorList>
            <person name="Kolinko S."/>
            <person name="Richter M."/>
            <person name="Glockner F.O."/>
            <person name="Brachmann A."/>
            <person name="Schuler D."/>
        </authorList>
    </citation>
    <scope>NUCLEOTIDE SEQUENCE [LARGE SCALE GENOMIC DNA]</scope>
    <source>
        <strain evidence="6">TM-1</strain>
    </source>
</reference>
<feature type="active site" evidence="5">
    <location>
        <position position="78"/>
    </location>
</feature>
<dbReference type="PANTHER" id="PTHR11061:SF30">
    <property type="entry name" value="TRNA (URACIL(54)-C(5))-METHYLTRANSFERASE"/>
    <property type="match status" value="1"/>
</dbReference>
<keyword evidence="7" id="KW-1185">Reference proteome</keyword>
<evidence type="ECO:0000313" key="6">
    <source>
        <dbReference type="EMBL" id="KJU82569.1"/>
    </source>
</evidence>
<dbReference type="EMBL" id="LACI01002258">
    <property type="protein sequence ID" value="KJU82569.1"/>
    <property type="molecule type" value="Genomic_DNA"/>
</dbReference>
<dbReference type="PANTHER" id="PTHR11061">
    <property type="entry name" value="RNA M5U METHYLTRANSFERASE"/>
    <property type="match status" value="1"/>
</dbReference>
<dbReference type="Gene3D" id="3.40.50.150">
    <property type="entry name" value="Vaccinia Virus protein VP39"/>
    <property type="match status" value="1"/>
</dbReference>
<comment type="caution">
    <text evidence="6">The sequence shown here is derived from an EMBL/GenBank/DDBJ whole genome shotgun (WGS) entry which is preliminary data.</text>
</comment>
<proteinExistence type="inferred from homology"/>
<evidence type="ECO:0000256" key="5">
    <source>
        <dbReference type="PROSITE-ProRule" id="PRU10015"/>
    </source>
</evidence>
<dbReference type="InterPro" id="IPR010280">
    <property type="entry name" value="U5_MeTrfase_fam"/>
</dbReference>